<sequence>MVTRRRNRRRRCCDPGAVKYRESGEVREATAVRRRGLVRPLRAEPSGTKAASSVSRPRSEHRRCLRGSRPRLSSRPPRPSAALSSFATAVVVVGAARPSSLPPPLTSSLAAVLPSSLPPPPPPPPPLPSSLTSFILVGLSALVCAVLPPLPSSLGAFPFLSSLTAPRLSSLGASRPSPLAGLGASVGASRPRTLCGTGDGSLGAATPFSWPSSSSSLSHLERGGGWMSGSSAAAAGSGLTLGLRPRGLAGLDGSCSAGLEDALF</sequence>
<dbReference type="Proteomes" id="UP000314294">
    <property type="component" value="Unassembled WGS sequence"/>
</dbReference>
<dbReference type="AlphaFoldDB" id="A0A4Z2H3B3"/>
<gene>
    <name evidence="2" type="ORF">EYF80_029512</name>
</gene>
<organism evidence="2 3">
    <name type="scientific">Liparis tanakae</name>
    <name type="common">Tanaka's snailfish</name>
    <dbReference type="NCBI Taxonomy" id="230148"/>
    <lineage>
        <taxon>Eukaryota</taxon>
        <taxon>Metazoa</taxon>
        <taxon>Chordata</taxon>
        <taxon>Craniata</taxon>
        <taxon>Vertebrata</taxon>
        <taxon>Euteleostomi</taxon>
        <taxon>Actinopterygii</taxon>
        <taxon>Neopterygii</taxon>
        <taxon>Teleostei</taxon>
        <taxon>Neoteleostei</taxon>
        <taxon>Acanthomorphata</taxon>
        <taxon>Eupercaria</taxon>
        <taxon>Perciformes</taxon>
        <taxon>Cottioidei</taxon>
        <taxon>Cottales</taxon>
        <taxon>Liparidae</taxon>
        <taxon>Liparis</taxon>
    </lineage>
</organism>
<protein>
    <submittedName>
        <fullName evidence="2">Uncharacterized protein</fullName>
    </submittedName>
</protein>
<name>A0A4Z2H3B3_9TELE</name>
<dbReference type="EMBL" id="SRLO01000337">
    <property type="protein sequence ID" value="TNN60259.1"/>
    <property type="molecule type" value="Genomic_DNA"/>
</dbReference>
<keyword evidence="3" id="KW-1185">Reference proteome</keyword>
<proteinExistence type="predicted"/>
<comment type="caution">
    <text evidence="2">The sequence shown here is derived from an EMBL/GenBank/DDBJ whole genome shotgun (WGS) entry which is preliminary data.</text>
</comment>
<feature type="compositionally biased region" description="Low complexity" evidence="1">
    <location>
        <begin position="70"/>
        <end position="80"/>
    </location>
</feature>
<feature type="compositionally biased region" description="Basic residues" evidence="1">
    <location>
        <begin position="59"/>
        <end position="69"/>
    </location>
</feature>
<evidence type="ECO:0000256" key="1">
    <source>
        <dbReference type="SAM" id="MobiDB-lite"/>
    </source>
</evidence>
<feature type="region of interest" description="Disordered" evidence="1">
    <location>
        <begin position="33"/>
        <end position="80"/>
    </location>
</feature>
<evidence type="ECO:0000313" key="3">
    <source>
        <dbReference type="Proteomes" id="UP000314294"/>
    </source>
</evidence>
<evidence type="ECO:0000313" key="2">
    <source>
        <dbReference type="EMBL" id="TNN60259.1"/>
    </source>
</evidence>
<reference evidence="2 3" key="1">
    <citation type="submission" date="2019-03" db="EMBL/GenBank/DDBJ databases">
        <title>First draft genome of Liparis tanakae, snailfish: a comprehensive survey of snailfish specific genes.</title>
        <authorList>
            <person name="Kim W."/>
            <person name="Song I."/>
            <person name="Jeong J.-H."/>
            <person name="Kim D."/>
            <person name="Kim S."/>
            <person name="Ryu S."/>
            <person name="Song J.Y."/>
            <person name="Lee S.K."/>
        </authorList>
    </citation>
    <scope>NUCLEOTIDE SEQUENCE [LARGE SCALE GENOMIC DNA]</scope>
    <source>
        <tissue evidence="2">Muscle</tissue>
    </source>
</reference>
<accession>A0A4Z2H3B3</accession>